<dbReference type="GO" id="GO:0016020">
    <property type="term" value="C:membrane"/>
    <property type="evidence" value="ECO:0007669"/>
    <property type="project" value="UniProtKB-SubCell"/>
</dbReference>
<sequence>MQIAGAVLLTAAWVGASLLGYGMGRVTTVAVSGLAVLGASFLLAWGAETAEKDVPRAFAIAVLAVLAVAPEYAVDALYAWNAGAGGATIEACSQLSPAAIDAGETELARACHDANLAVANMTGANRILIGVGWAGIALFTVMRASSTADPAVVNRDGFLKSAVQLDRDIATEIAFLFVATGWAFLVPLGGGIGALDTLFLVGLYVLYIGLVLKSDVEAHDHTVGVPEYLQSWSIPWRPLSVLVLFGYSGLMIFTAVEPFAHGLEAIGLANGIPSFFMIQWVAPLASESPELIVVAVLVNKARSTAGFNALISSKLNQWTLLIGTIAVVYSIAFGGYGVLPFDARQSAEIWITAAQSFFALALLCNFEISLREAVVLFVLFITQVLIEFALIQDLLVLPITSHDLLIGYTVLYVAAGLGLFFLRRESLKELFGRATDAFRTAMGREPVHVDQAD</sequence>
<accession>A0A8J7Y3N3</accession>
<keyword evidence="8" id="KW-1185">Reference proteome</keyword>
<dbReference type="OrthoDB" id="291322at2157"/>
<evidence type="ECO:0000256" key="1">
    <source>
        <dbReference type="ARBA" id="ARBA00004141"/>
    </source>
</evidence>
<feature type="transmembrane region" description="Helical" evidence="5">
    <location>
        <begin position="373"/>
        <end position="392"/>
    </location>
</feature>
<evidence type="ECO:0000256" key="4">
    <source>
        <dbReference type="ARBA" id="ARBA00023136"/>
    </source>
</evidence>
<feature type="transmembrane region" description="Helical" evidence="5">
    <location>
        <begin position="192"/>
        <end position="212"/>
    </location>
</feature>
<evidence type="ECO:0000313" key="7">
    <source>
        <dbReference type="EMBL" id="MBV0923422.1"/>
    </source>
</evidence>
<keyword evidence="3 5" id="KW-1133">Transmembrane helix</keyword>
<dbReference type="EMBL" id="JAHQXF010000001">
    <property type="protein sequence ID" value="MBV0923422.1"/>
    <property type="molecule type" value="Genomic_DNA"/>
</dbReference>
<dbReference type="RefSeq" id="WP_162317533.1">
    <property type="nucleotide sequence ID" value="NZ_JAHQXF010000001.1"/>
</dbReference>
<keyword evidence="4 5" id="KW-0472">Membrane</keyword>
<evidence type="ECO:0000259" key="6">
    <source>
        <dbReference type="Pfam" id="PF01699"/>
    </source>
</evidence>
<dbReference type="Proteomes" id="UP000766550">
    <property type="component" value="Unassembled WGS sequence"/>
</dbReference>
<gene>
    <name evidence="7" type="ORF">KTS45_04345</name>
</gene>
<dbReference type="AlphaFoldDB" id="A0A8J7Y3N3"/>
<evidence type="ECO:0000256" key="5">
    <source>
        <dbReference type="SAM" id="Phobius"/>
    </source>
</evidence>
<feature type="transmembrane region" description="Helical" evidence="5">
    <location>
        <begin position="26"/>
        <end position="45"/>
    </location>
</feature>
<dbReference type="InterPro" id="IPR044880">
    <property type="entry name" value="NCX_ion-bd_dom_sf"/>
</dbReference>
<dbReference type="GO" id="GO:0055085">
    <property type="term" value="P:transmembrane transport"/>
    <property type="evidence" value="ECO:0007669"/>
    <property type="project" value="InterPro"/>
</dbReference>
<feature type="transmembrane region" description="Helical" evidence="5">
    <location>
        <begin position="404"/>
        <end position="422"/>
    </location>
</feature>
<organism evidence="7 8">
    <name type="scientific">Haloarcula limicola</name>
    <dbReference type="NCBI Taxonomy" id="1429915"/>
    <lineage>
        <taxon>Archaea</taxon>
        <taxon>Methanobacteriati</taxon>
        <taxon>Methanobacteriota</taxon>
        <taxon>Stenosarchaea group</taxon>
        <taxon>Halobacteria</taxon>
        <taxon>Halobacteriales</taxon>
        <taxon>Haloarculaceae</taxon>
        <taxon>Haloarcula</taxon>
    </lineage>
</organism>
<feature type="transmembrane region" description="Helical" evidence="5">
    <location>
        <begin position="318"/>
        <end position="337"/>
    </location>
</feature>
<reference evidence="7 8" key="1">
    <citation type="submission" date="2021-06" db="EMBL/GenBank/DDBJ databases">
        <title>New haloarchaea isolates fom saline soil.</title>
        <authorList>
            <person name="Duran-Viseras A."/>
            <person name="Sanchez-Porro C.S."/>
            <person name="Ventosa A."/>
        </authorList>
    </citation>
    <scope>NUCLEOTIDE SEQUENCE [LARGE SCALE GENOMIC DNA]</scope>
    <source>
        <strain evidence="7 8">JCM 183640</strain>
    </source>
</reference>
<feature type="transmembrane region" description="Helical" evidence="5">
    <location>
        <begin position="239"/>
        <end position="256"/>
    </location>
</feature>
<feature type="transmembrane region" description="Helical" evidence="5">
    <location>
        <begin position="276"/>
        <end position="298"/>
    </location>
</feature>
<evidence type="ECO:0000313" key="8">
    <source>
        <dbReference type="Proteomes" id="UP000766550"/>
    </source>
</evidence>
<feature type="transmembrane region" description="Helical" evidence="5">
    <location>
        <begin position="127"/>
        <end position="148"/>
    </location>
</feature>
<keyword evidence="2 5" id="KW-0812">Transmembrane</keyword>
<feature type="transmembrane region" description="Helical" evidence="5">
    <location>
        <begin position="349"/>
        <end position="366"/>
    </location>
</feature>
<comment type="subcellular location">
    <subcellularLocation>
        <location evidence="1">Membrane</location>
        <topology evidence="1">Multi-pass membrane protein</topology>
    </subcellularLocation>
</comment>
<evidence type="ECO:0000256" key="3">
    <source>
        <dbReference type="ARBA" id="ARBA00022989"/>
    </source>
</evidence>
<name>A0A8J7Y3N3_9EURY</name>
<comment type="caution">
    <text evidence="7">The sequence shown here is derived from an EMBL/GenBank/DDBJ whole genome shotgun (WGS) entry which is preliminary data.</text>
</comment>
<feature type="domain" description="Sodium/calcium exchanger membrane region" evidence="6">
    <location>
        <begin position="241"/>
        <end position="386"/>
    </location>
</feature>
<evidence type="ECO:0000256" key="2">
    <source>
        <dbReference type="ARBA" id="ARBA00022692"/>
    </source>
</evidence>
<feature type="transmembrane region" description="Helical" evidence="5">
    <location>
        <begin position="57"/>
        <end position="74"/>
    </location>
</feature>
<protein>
    <submittedName>
        <fullName evidence="7">Sodium:calcium antiporter</fullName>
    </submittedName>
</protein>
<dbReference type="Gene3D" id="1.20.1420.30">
    <property type="entry name" value="NCX, central ion-binding region"/>
    <property type="match status" value="1"/>
</dbReference>
<dbReference type="Pfam" id="PF01699">
    <property type="entry name" value="Na_Ca_ex"/>
    <property type="match status" value="1"/>
</dbReference>
<proteinExistence type="predicted"/>
<dbReference type="InterPro" id="IPR004837">
    <property type="entry name" value="NaCa_Exmemb"/>
</dbReference>